<reference evidence="7" key="2">
    <citation type="submission" date="2025-04" db="UniProtKB">
        <authorList>
            <consortium name="RefSeq"/>
        </authorList>
    </citation>
    <scope>IDENTIFICATION</scope>
    <source>
        <tissue evidence="7">Whole body</tissue>
    </source>
</reference>
<evidence type="ECO:0000259" key="4">
    <source>
        <dbReference type="PROSITE" id="PS51730"/>
    </source>
</evidence>
<dbReference type="CDD" id="cd04301">
    <property type="entry name" value="NAT_SF"/>
    <property type="match status" value="1"/>
</dbReference>
<dbReference type="HAMAP" id="MF_03130">
    <property type="entry name" value="mec17"/>
    <property type="match status" value="1"/>
</dbReference>
<dbReference type="GO" id="GO:0005874">
    <property type="term" value="C:microtubule"/>
    <property type="evidence" value="ECO:0007669"/>
    <property type="project" value="InterPro"/>
</dbReference>
<dbReference type="GO" id="GO:0019799">
    <property type="term" value="F:tubulin N-acetyltransferase activity"/>
    <property type="evidence" value="ECO:0007669"/>
    <property type="project" value="UniProtKB-UniRule"/>
</dbReference>
<dbReference type="OrthoDB" id="447510at2759"/>
<dbReference type="Gene3D" id="3.40.630.30">
    <property type="match status" value="1"/>
</dbReference>
<evidence type="ECO:0000256" key="3">
    <source>
        <dbReference type="HAMAP-Rule" id="MF_03130"/>
    </source>
</evidence>
<dbReference type="EC" id="2.3.1.108" evidence="3"/>
<dbReference type="GO" id="GO:0048666">
    <property type="term" value="P:neuron development"/>
    <property type="evidence" value="ECO:0007669"/>
    <property type="project" value="UniProtKB-UniRule"/>
</dbReference>
<comment type="caution">
    <text evidence="3">Lacks conserved residue(s) required for the propagation of feature annotation.</text>
</comment>
<evidence type="ECO:0000313" key="7">
    <source>
        <dbReference type="RefSeq" id="XP_025410930.1"/>
    </source>
</evidence>
<keyword evidence="1 3" id="KW-0808">Transferase</keyword>
<dbReference type="PANTHER" id="PTHR12327">
    <property type="entry name" value="ALPHA-TUBULIN N-ACETYLTRANSFERASE 1"/>
    <property type="match status" value="1"/>
</dbReference>
<dbReference type="InterPro" id="IPR007965">
    <property type="entry name" value="GNAT_ATAT"/>
</dbReference>
<dbReference type="Pfam" id="PF05301">
    <property type="entry name" value="Acetyltransf_16"/>
    <property type="match status" value="1"/>
</dbReference>
<keyword evidence="2 3" id="KW-0012">Acyltransferase</keyword>
<dbReference type="PANTHER" id="PTHR12327:SF0">
    <property type="entry name" value="ALPHA-TUBULIN N-ACETYLTRANSFERASE 1"/>
    <property type="match status" value="1"/>
</dbReference>
<proteinExistence type="inferred from homology"/>
<dbReference type="AlphaFoldDB" id="A0A2S2PZP6"/>
<dbReference type="RefSeq" id="XP_025410930.1">
    <property type="nucleotide sequence ID" value="XM_025555145.1"/>
</dbReference>
<dbReference type="GeneID" id="112683925"/>
<comment type="catalytic activity">
    <reaction evidence="3">
        <text>L-lysyl-[alpha-tubulin] + acetyl-CoA = N(6)-acetyl-L-lysyl-[alpha-tubulin] + CoA + H(+)</text>
        <dbReference type="Rhea" id="RHEA:15277"/>
        <dbReference type="Rhea" id="RHEA-COMP:11278"/>
        <dbReference type="Rhea" id="RHEA-COMP:11279"/>
        <dbReference type="ChEBI" id="CHEBI:15378"/>
        <dbReference type="ChEBI" id="CHEBI:29969"/>
        <dbReference type="ChEBI" id="CHEBI:57287"/>
        <dbReference type="ChEBI" id="CHEBI:57288"/>
        <dbReference type="ChEBI" id="CHEBI:61930"/>
        <dbReference type="EC" id="2.3.1.108"/>
    </reaction>
</comment>
<evidence type="ECO:0000313" key="6">
    <source>
        <dbReference type="Proteomes" id="UP000694846"/>
    </source>
</evidence>
<sequence length="281" mass="32486">MEFQFNIKNVATEEMLKVDNTLMAVGHEENSDLKNCMAKIIDEMGKASAVAQELKTPVTSADKLVNSDHIVYLMTEHDKPGHFTVVGILKMGWKKLFLYDKAGSRSEALVYCLLDFYIHESKQRKGYGKRLIEYMLQDIDLEAKHLAIDKPTKKLMQFMWKHFQLSKLVNQGNNFVIFEEFFDESLDEKNHDNSGHRASAYQRQPKFGRHGAHKHHDSMGEIVQGEGDAAFVKHKYNPDTEFVNNQFKEENPHPENLGAFQTDRDGNSVKRDLKFHHNSLW</sequence>
<comment type="similarity">
    <text evidence="3">Belongs to the acetyltransferase ATAT1 family.</text>
</comment>
<evidence type="ECO:0000256" key="2">
    <source>
        <dbReference type="ARBA" id="ARBA00023315"/>
    </source>
</evidence>
<dbReference type="PROSITE" id="PS51730">
    <property type="entry name" value="GNAT_ATAT"/>
    <property type="match status" value="1"/>
</dbReference>
<reference evidence="5" key="1">
    <citation type="submission" date="2018-04" db="EMBL/GenBank/DDBJ databases">
        <title>Transcriptome assembly of Sipha flava.</title>
        <authorList>
            <person name="Scully E.D."/>
            <person name="Geib S.M."/>
            <person name="Palmer N.A."/>
            <person name="Koch K."/>
            <person name="Bradshaw J."/>
            <person name="Heng-Moss T."/>
            <person name="Sarath G."/>
        </authorList>
    </citation>
    <scope>NUCLEOTIDE SEQUENCE</scope>
</reference>
<dbReference type="InterPro" id="IPR016181">
    <property type="entry name" value="Acyl_CoA_acyltransferase"/>
</dbReference>
<protein>
    <recommendedName>
        <fullName evidence="3">Alpha-tubulin N-acetyltransferase</fullName>
        <shortName evidence="3">Alpha-TAT</shortName>
        <shortName evidence="3">TAT</shortName>
        <ecNumber evidence="3">2.3.1.108</ecNumber>
    </recommendedName>
    <alternativeName>
        <fullName evidence="3">Acetyltransferase mec-17 homolog</fullName>
    </alternativeName>
</protein>
<accession>A0A2S2PZP6</accession>
<dbReference type="Proteomes" id="UP000694846">
    <property type="component" value="Unplaced"/>
</dbReference>
<organism evidence="5">
    <name type="scientific">Sipha flava</name>
    <name type="common">yellow sugarcane aphid</name>
    <dbReference type="NCBI Taxonomy" id="143950"/>
    <lineage>
        <taxon>Eukaryota</taxon>
        <taxon>Metazoa</taxon>
        <taxon>Ecdysozoa</taxon>
        <taxon>Arthropoda</taxon>
        <taxon>Hexapoda</taxon>
        <taxon>Insecta</taxon>
        <taxon>Pterygota</taxon>
        <taxon>Neoptera</taxon>
        <taxon>Paraneoptera</taxon>
        <taxon>Hemiptera</taxon>
        <taxon>Sternorrhyncha</taxon>
        <taxon>Aphidomorpha</taxon>
        <taxon>Aphidoidea</taxon>
        <taxon>Aphididae</taxon>
        <taxon>Sipha</taxon>
    </lineage>
</organism>
<keyword evidence="6" id="KW-1185">Reference proteome</keyword>
<evidence type="ECO:0000256" key="1">
    <source>
        <dbReference type="ARBA" id="ARBA00022679"/>
    </source>
</evidence>
<gene>
    <name evidence="7" type="primary">LOC112683925</name>
    <name evidence="5" type="ORF">g.176563</name>
</gene>
<dbReference type="EMBL" id="GGMS01001637">
    <property type="protein sequence ID" value="MBY70840.1"/>
    <property type="molecule type" value="Transcribed_RNA"/>
</dbReference>
<feature type="domain" description="N-acetyltransferase" evidence="4">
    <location>
        <begin position="1"/>
        <end position="182"/>
    </location>
</feature>
<name>A0A2S2PZP6_9HEMI</name>
<feature type="site" description="Crucial for catalytic activity" evidence="3">
    <location>
        <position position="52"/>
    </location>
</feature>
<evidence type="ECO:0000313" key="5">
    <source>
        <dbReference type="EMBL" id="MBY70840.1"/>
    </source>
</evidence>
<feature type="binding site" evidence="3">
    <location>
        <begin position="116"/>
        <end position="129"/>
    </location>
    <ligand>
        <name>acetyl-CoA</name>
        <dbReference type="ChEBI" id="CHEBI:57288"/>
    </ligand>
</feature>
<dbReference type="GO" id="GO:0070507">
    <property type="term" value="P:regulation of microtubule cytoskeleton organization"/>
    <property type="evidence" value="ECO:0007669"/>
    <property type="project" value="UniProtKB-UniRule"/>
</dbReference>
<dbReference type="InterPro" id="IPR038746">
    <property type="entry name" value="Atat"/>
</dbReference>
<dbReference type="SUPFAM" id="SSF55729">
    <property type="entry name" value="Acyl-CoA N-acyltransferases (Nat)"/>
    <property type="match status" value="1"/>
</dbReference>
<comment type="function">
    <text evidence="3">Specifically acetylates 'Lys-40' in alpha-tubulin on the lumenal side of microtubules. Promotes microtubule destabilization and accelerates microtubule dynamics; this activity may be independent of acetylation activity. Acetylates alpha-tubulin with a slow enzymatic rate, due to a catalytic site that is not optimized for acetyl transfer. Enters the microtubule through each end and diffuses quickly throughout the lumen of microtubules. Acetylates only long/old microtubules because of its slow acetylation rate since it does not have time to act on dynamically unstable microtubules before the enzyme is released.</text>
</comment>